<evidence type="ECO:0000313" key="17">
    <source>
        <dbReference type="Proteomes" id="UP001147700"/>
    </source>
</evidence>
<dbReference type="SUPFAM" id="SSF55486">
    <property type="entry name" value="Metalloproteases ('zincins'), catalytic domain"/>
    <property type="match status" value="1"/>
</dbReference>
<dbReference type="Pfam" id="PF01433">
    <property type="entry name" value="Peptidase_M1"/>
    <property type="match status" value="1"/>
</dbReference>
<evidence type="ECO:0000256" key="12">
    <source>
        <dbReference type="ARBA" id="ARBA00031533"/>
    </source>
</evidence>
<accession>A0ABT4RGT9</accession>
<evidence type="ECO:0000313" key="16">
    <source>
        <dbReference type="EMBL" id="MDA0137754.1"/>
    </source>
</evidence>
<dbReference type="SUPFAM" id="SSF63737">
    <property type="entry name" value="Leukotriene A4 hydrolase N-terminal domain"/>
    <property type="match status" value="1"/>
</dbReference>
<dbReference type="Gene3D" id="1.10.390.10">
    <property type="entry name" value="Neutral Protease Domain 2"/>
    <property type="match status" value="1"/>
</dbReference>
<proteinExistence type="inferred from homology"/>
<feature type="domain" description="Peptidase M1 membrane alanine aminopeptidase" evidence="14">
    <location>
        <begin position="281"/>
        <end position="456"/>
    </location>
</feature>
<organism evidence="16 17">
    <name type="scientific">Solirubrobacter deserti</name>
    <dbReference type="NCBI Taxonomy" id="2282478"/>
    <lineage>
        <taxon>Bacteria</taxon>
        <taxon>Bacillati</taxon>
        <taxon>Actinomycetota</taxon>
        <taxon>Thermoleophilia</taxon>
        <taxon>Solirubrobacterales</taxon>
        <taxon>Solirubrobacteraceae</taxon>
        <taxon>Solirubrobacter</taxon>
    </lineage>
</organism>
<comment type="catalytic activity">
    <reaction evidence="1">
        <text>Release of an N-terminal amino acid, Xaa-|-Yaa- from a peptide, amide or arylamide. Xaa is preferably Ala, but may be most amino acids including Pro (slow action). When a terminal hydrophobic residue is followed by a prolyl residue, the two may be released as an intact Xaa-Pro dipeptide.</text>
        <dbReference type="EC" id="3.4.11.2"/>
    </reaction>
</comment>
<dbReference type="Pfam" id="PF17900">
    <property type="entry name" value="Peptidase_M1_N"/>
    <property type="match status" value="1"/>
</dbReference>
<feature type="chain" id="PRO_5045564556" description="Aminopeptidase N" evidence="13">
    <location>
        <begin position="20"/>
        <end position="619"/>
    </location>
</feature>
<feature type="domain" description="Aminopeptidase N-like N-terminal" evidence="15">
    <location>
        <begin position="44"/>
        <end position="224"/>
    </location>
</feature>
<evidence type="ECO:0000256" key="9">
    <source>
        <dbReference type="ARBA" id="ARBA00022833"/>
    </source>
</evidence>
<name>A0ABT4RGT9_9ACTN</name>
<dbReference type="PRINTS" id="PR00756">
    <property type="entry name" value="ALADIPTASE"/>
</dbReference>
<keyword evidence="13" id="KW-0732">Signal</keyword>
<dbReference type="Proteomes" id="UP001147700">
    <property type="component" value="Unassembled WGS sequence"/>
</dbReference>
<keyword evidence="7" id="KW-0479">Metal-binding</keyword>
<evidence type="ECO:0000256" key="3">
    <source>
        <dbReference type="ARBA" id="ARBA00010136"/>
    </source>
</evidence>
<dbReference type="InterPro" id="IPR050344">
    <property type="entry name" value="Peptidase_M1_aminopeptidases"/>
</dbReference>
<feature type="signal peptide" evidence="13">
    <location>
        <begin position="1"/>
        <end position="19"/>
    </location>
</feature>
<evidence type="ECO:0000256" key="8">
    <source>
        <dbReference type="ARBA" id="ARBA00022801"/>
    </source>
</evidence>
<dbReference type="CDD" id="cd09603">
    <property type="entry name" value="M1_APN_like"/>
    <property type="match status" value="1"/>
</dbReference>
<evidence type="ECO:0000259" key="14">
    <source>
        <dbReference type="Pfam" id="PF01433"/>
    </source>
</evidence>
<keyword evidence="6" id="KW-0645">Protease</keyword>
<dbReference type="EC" id="3.4.11.2" evidence="4"/>
<dbReference type="InterPro" id="IPR027268">
    <property type="entry name" value="Peptidase_M4/M1_CTD_sf"/>
</dbReference>
<reference evidence="16" key="1">
    <citation type="submission" date="2022-10" db="EMBL/GenBank/DDBJ databases">
        <title>The WGS of Solirubrobacter sp. CPCC 204708.</title>
        <authorList>
            <person name="Jiang Z."/>
        </authorList>
    </citation>
    <scope>NUCLEOTIDE SEQUENCE</scope>
    <source>
        <strain evidence="16">CPCC 204708</strain>
    </source>
</reference>
<evidence type="ECO:0000256" key="7">
    <source>
        <dbReference type="ARBA" id="ARBA00022723"/>
    </source>
</evidence>
<evidence type="ECO:0000256" key="1">
    <source>
        <dbReference type="ARBA" id="ARBA00000098"/>
    </source>
</evidence>
<gene>
    <name evidence="16" type="ORF">OJ962_09610</name>
</gene>
<dbReference type="EMBL" id="JAPCID010000011">
    <property type="protein sequence ID" value="MDA0137754.1"/>
    <property type="molecule type" value="Genomic_DNA"/>
</dbReference>
<evidence type="ECO:0000259" key="15">
    <source>
        <dbReference type="Pfam" id="PF17900"/>
    </source>
</evidence>
<dbReference type="RefSeq" id="WP_202952978.1">
    <property type="nucleotide sequence ID" value="NZ_JAPCID010000011.1"/>
</dbReference>
<keyword evidence="8" id="KW-0378">Hydrolase</keyword>
<dbReference type="PANTHER" id="PTHR11533">
    <property type="entry name" value="PROTEASE M1 ZINC METALLOPROTEASE"/>
    <property type="match status" value="1"/>
</dbReference>
<evidence type="ECO:0000256" key="11">
    <source>
        <dbReference type="ARBA" id="ARBA00029811"/>
    </source>
</evidence>
<comment type="cofactor">
    <cofactor evidence="2">
        <name>Zn(2+)</name>
        <dbReference type="ChEBI" id="CHEBI:29105"/>
    </cofactor>
</comment>
<keyword evidence="9" id="KW-0862">Zinc</keyword>
<comment type="similarity">
    <text evidence="3">Belongs to the peptidase M1 family.</text>
</comment>
<evidence type="ECO:0000256" key="13">
    <source>
        <dbReference type="SAM" id="SignalP"/>
    </source>
</evidence>
<evidence type="ECO:0000256" key="6">
    <source>
        <dbReference type="ARBA" id="ARBA00022670"/>
    </source>
</evidence>
<comment type="caution">
    <text evidence="16">The sequence shown here is derived from an EMBL/GenBank/DDBJ whole genome shotgun (WGS) entry which is preliminary data.</text>
</comment>
<sequence length="619" mass="67275">MAIVGGLLASLALSTPALAQFSPGSRSLGDRLLPALGNGGYDAQHYDVTLNYDPVNNAMLPGSQTVITMKATQGLSEFSLDLRAYTVSEVTIDGAAATTSRVDDKLVVTPAAGIANGRVFQTIVKFAGAPLEVIDPDNSTEGWARIPTGGFVVNEPMGAMGWFPSNNHPADKATYDYHVTIPEDYISIANGELTGALDATGKPAAANGLRTWNWSLDYPMATYLTTATVGKFDYTKWNSPLAIGKSGAPLELYDAIESTYSPEQKTAANTGTQRQDDIIKFMADALQRPYPFESHGVVAADAQLDYALESQTKSHFSSSQPNPVPHGTLAHEIAHQWFGDSIGPRTWDELWFNEGWATWWNWYWSNKENGGITTQQQFANVYANATPNWQYIPAALPGPENMFVPSFPTYNRSAAMLEGYRQIVGEPAFWAFQRALIDEFSYSTITTDAFIELAKRIARDRGGFDATNLRKLDVYFTQWLRTAGKPSLTPANFFLSSTFPGNEVTGTVPATLSLTLNGTPSFNTFVPGVTREYTTSTMANVISTAGNATLSVSAPGHLSNGAFTLPEPLRVELEKTSWDGPVSNDEVDVTFKQLIKETDPLRTGTYSKTLTFTLSTTAP</sequence>
<dbReference type="InterPro" id="IPR001930">
    <property type="entry name" value="Peptidase_M1"/>
</dbReference>
<dbReference type="InterPro" id="IPR045357">
    <property type="entry name" value="Aminopeptidase_N-like_N"/>
</dbReference>
<dbReference type="InterPro" id="IPR014782">
    <property type="entry name" value="Peptidase_M1_dom"/>
</dbReference>
<keyword evidence="10" id="KW-0482">Metalloprotease</keyword>
<keyword evidence="17" id="KW-1185">Reference proteome</keyword>
<evidence type="ECO:0000256" key="5">
    <source>
        <dbReference type="ARBA" id="ARBA00015611"/>
    </source>
</evidence>
<protein>
    <recommendedName>
        <fullName evidence="5">Aminopeptidase N</fullName>
        <ecNumber evidence="4">3.4.11.2</ecNumber>
    </recommendedName>
    <alternativeName>
        <fullName evidence="11">Alanine aminopeptidase</fullName>
    </alternativeName>
    <alternativeName>
        <fullName evidence="12">Lysyl aminopeptidase</fullName>
    </alternativeName>
</protein>
<evidence type="ECO:0000256" key="10">
    <source>
        <dbReference type="ARBA" id="ARBA00023049"/>
    </source>
</evidence>
<dbReference type="Gene3D" id="2.60.40.1730">
    <property type="entry name" value="tricorn interacting facor f3 domain"/>
    <property type="match status" value="1"/>
</dbReference>
<evidence type="ECO:0000256" key="4">
    <source>
        <dbReference type="ARBA" id="ARBA00012564"/>
    </source>
</evidence>
<dbReference type="InterPro" id="IPR042097">
    <property type="entry name" value="Aminopeptidase_N-like_N_sf"/>
</dbReference>
<evidence type="ECO:0000256" key="2">
    <source>
        <dbReference type="ARBA" id="ARBA00001947"/>
    </source>
</evidence>